<dbReference type="PANTHER" id="PTHR42790">
    <property type="entry name" value="AMINOTRANSFERASE"/>
    <property type="match status" value="1"/>
</dbReference>
<evidence type="ECO:0000313" key="6">
    <source>
        <dbReference type="EMBL" id="GAA0864943.1"/>
    </source>
</evidence>
<dbReference type="InterPro" id="IPR050859">
    <property type="entry name" value="Class-I_PLP-dep_aminotransf"/>
</dbReference>
<evidence type="ECO:0000256" key="1">
    <source>
        <dbReference type="ARBA" id="ARBA00001933"/>
    </source>
</evidence>
<evidence type="ECO:0000256" key="3">
    <source>
        <dbReference type="ARBA" id="ARBA00022679"/>
    </source>
</evidence>
<feature type="domain" description="Aminotransferase class I/classII large" evidence="5">
    <location>
        <begin position="50"/>
        <end position="386"/>
    </location>
</feature>
<dbReference type="RefSeq" id="WP_346045601.1">
    <property type="nucleotide sequence ID" value="NZ_BAAACP010000012.1"/>
</dbReference>
<dbReference type="InterPro" id="IPR015421">
    <property type="entry name" value="PyrdxlP-dep_Trfase_major"/>
</dbReference>
<dbReference type="PANTHER" id="PTHR42790:SF19">
    <property type="entry name" value="KYNURENINE_ALPHA-AMINOADIPATE AMINOTRANSFERASE, MITOCHONDRIAL"/>
    <property type="match status" value="1"/>
</dbReference>
<dbReference type="Gene3D" id="3.90.1150.10">
    <property type="entry name" value="Aspartate Aminotransferase, domain 1"/>
    <property type="match status" value="1"/>
</dbReference>
<reference evidence="6 7" key="1">
    <citation type="journal article" date="2019" name="Int. J. Syst. Evol. Microbiol.">
        <title>The Global Catalogue of Microorganisms (GCM) 10K type strain sequencing project: providing services to taxonomists for standard genome sequencing and annotation.</title>
        <authorList>
            <consortium name="The Broad Institute Genomics Platform"/>
            <consortium name="The Broad Institute Genome Sequencing Center for Infectious Disease"/>
            <person name="Wu L."/>
            <person name="Ma J."/>
        </authorList>
    </citation>
    <scope>NUCLEOTIDE SEQUENCE [LARGE SCALE GENOMIC DNA]</scope>
    <source>
        <strain evidence="6 7">JCM 6486</strain>
    </source>
</reference>
<dbReference type="Gene3D" id="3.40.640.10">
    <property type="entry name" value="Type I PLP-dependent aspartate aminotransferase-like (Major domain)"/>
    <property type="match status" value="1"/>
</dbReference>
<evidence type="ECO:0000259" key="5">
    <source>
        <dbReference type="Pfam" id="PF00155"/>
    </source>
</evidence>
<proteinExistence type="predicted"/>
<dbReference type="InterPro" id="IPR015424">
    <property type="entry name" value="PyrdxlP-dep_Trfase"/>
</dbReference>
<organism evidence="6 7">
    <name type="scientific">Paraclostridium tenue</name>
    <dbReference type="NCBI Taxonomy" id="1737"/>
    <lineage>
        <taxon>Bacteria</taxon>
        <taxon>Bacillati</taxon>
        <taxon>Bacillota</taxon>
        <taxon>Clostridia</taxon>
        <taxon>Peptostreptococcales</taxon>
        <taxon>Peptostreptococcaceae</taxon>
        <taxon>Paraclostridium</taxon>
    </lineage>
</organism>
<comment type="cofactor">
    <cofactor evidence="1">
        <name>pyridoxal 5'-phosphate</name>
        <dbReference type="ChEBI" id="CHEBI:597326"/>
    </cofactor>
</comment>
<keyword evidence="4" id="KW-0663">Pyridoxal phosphate</keyword>
<comment type="caution">
    <text evidence="6">The sequence shown here is derived from an EMBL/GenBank/DDBJ whole genome shotgun (WGS) entry which is preliminary data.</text>
</comment>
<dbReference type="CDD" id="cd00609">
    <property type="entry name" value="AAT_like"/>
    <property type="match status" value="1"/>
</dbReference>
<evidence type="ECO:0000313" key="7">
    <source>
        <dbReference type="Proteomes" id="UP001400965"/>
    </source>
</evidence>
<dbReference type="InterPro" id="IPR015422">
    <property type="entry name" value="PyrdxlP-dep_Trfase_small"/>
</dbReference>
<dbReference type="SUPFAM" id="SSF53383">
    <property type="entry name" value="PLP-dependent transferases"/>
    <property type="match status" value="1"/>
</dbReference>
<dbReference type="Pfam" id="PF00155">
    <property type="entry name" value="Aminotran_1_2"/>
    <property type="match status" value="1"/>
</dbReference>
<gene>
    <name evidence="6" type="ORF">GCM10008917_20390</name>
</gene>
<dbReference type="GO" id="GO:0008483">
    <property type="term" value="F:transaminase activity"/>
    <property type="evidence" value="ECO:0007669"/>
    <property type="project" value="UniProtKB-KW"/>
</dbReference>
<evidence type="ECO:0000256" key="4">
    <source>
        <dbReference type="ARBA" id="ARBA00022898"/>
    </source>
</evidence>
<protein>
    <submittedName>
        <fullName evidence="6">PLP-dependent aminotransferase family protein</fullName>
    </submittedName>
</protein>
<dbReference type="EMBL" id="BAAACP010000012">
    <property type="protein sequence ID" value="GAA0864943.1"/>
    <property type="molecule type" value="Genomic_DNA"/>
</dbReference>
<dbReference type="Proteomes" id="UP001400965">
    <property type="component" value="Unassembled WGS sequence"/>
</dbReference>
<accession>A0ABN1M751</accession>
<keyword evidence="2 6" id="KW-0032">Aminotransferase</keyword>
<keyword evidence="7" id="KW-1185">Reference proteome</keyword>
<sequence>MAIKFAKRMDGLKGSEIRELLKLTEKPEVISFAGGLPAPELFPVEEMKEISRLVLEESGKEALQYTTTEGFGPLREQIAERMNRKLKTDISKDDLLITSGSQQGLDFAGKIFLNEGDVVLVESPSYLGALNAFKSYCPTFIEVPTDNNGMIIEELEKILESTENVKMIYVIPDFQNPTGKTWSMERRNKFMDVINKFEIPVVEDNPYGELRFEGEILPSLKSMDEKGLVIFLGSFSKIFCPGYRIGWVCASPQILSKFVFVKQGADLQASTISQREVSKFIEVYDLDAHVEKIKTVYKKRRDLMLSTIKEYFPEGIEYTHPEGGLFTWIELPSHLDARKIMEKCLENNVAYVPGGSFFPNGGKENTFRLNYSNMPDEKIVEGVKRLAEALNEALLENANI</sequence>
<evidence type="ECO:0000256" key="2">
    <source>
        <dbReference type="ARBA" id="ARBA00022576"/>
    </source>
</evidence>
<name>A0ABN1M751_9FIRM</name>
<keyword evidence="3" id="KW-0808">Transferase</keyword>
<dbReference type="InterPro" id="IPR004839">
    <property type="entry name" value="Aminotransferase_I/II_large"/>
</dbReference>